<protein>
    <recommendedName>
        <fullName evidence="4">Conjugal transfer protein</fullName>
    </recommendedName>
</protein>
<dbReference type="EMBL" id="MWWU01000002">
    <property type="protein sequence ID" value="OZG56531.1"/>
    <property type="molecule type" value="Genomic_DNA"/>
</dbReference>
<keyword evidence="3" id="KW-1185">Reference proteome</keyword>
<dbReference type="Proteomes" id="UP000228976">
    <property type="component" value="Unassembled WGS sequence"/>
</dbReference>
<feature type="transmembrane region" description="Helical" evidence="1">
    <location>
        <begin position="26"/>
        <end position="46"/>
    </location>
</feature>
<evidence type="ECO:0000313" key="2">
    <source>
        <dbReference type="EMBL" id="OZG56531.1"/>
    </source>
</evidence>
<keyword evidence="1" id="KW-0472">Membrane</keyword>
<dbReference type="AlphaFoldDB" id="A0A261FBK0"/>
<evidence type="ECO:0000313" key="3">
    <source>
        <dbReference type="Proteomes" id="UP000228976"/>
    </source>
</evidence>
<organism evidence="2 3">
    <name type="scientific">Aeriscardovia aeriphila</name>
    <dbReference type="NCBI Taxonomy" id="218139"/>
    <lineage>
        <taxon>Bacteria</taxon>
        <taxon>Bacillati</taxon>
        <taxon>Actinomycetota</taxon>
        <taxon>Actinomycetes</taxon>
        <taxon>Bifidobacteriales</taxon>
        <taxon>Bifidobacteriaceae</taxon>
        <taxon>Aeriscardovia</taxon>
    </lineage>
</organism>
<accession>A0A261FBK0</accession>
<evidence type="ECO:0000256" key="1">
    <source>
        <dbReference type="SAM" id="Phobius"/>
    </source>
</evidence>
<proteinExistence type="predicted"/>
<name>A0A261FBK0_9BIFI</name>
<comment type="caution">
    <text evidence="2">The sequence shown here is derived from an EMBL/GenBank/DDBJ whole genome shotgun (WGS) entry which is preliminary data.</text>
</comment>
<evidence type="ECO:0008006" key="4">
    <source>
        <dbReference type="Google" id="ProtNLM"/>
    </source>
</evidence>
<reference evidence="2 3" key="1">
    <citation type="journal article" date="2017" name="BMC Genomics">
        <title>Comparative genomic and phylogenomic analyses of the Bifidobacteriaceae family.</title>
        <authorList>
            <person name="Lugli G.A."/>
            <person name="Milani C."/>
            <person name="Turroni F."/>
            <person name="Duranti S."/>
            <person name="Mancabelli L."/>
            <person name="Mangifesta M."/>
            <person name="Ferrario C."/>
            <person name="Modesto M."/>
            <person name="Mattarelli P."/>
            <person name="Jiri K."/>
            <person name="van Sinderen D."/>
            <person name="Ventura M."/>
        </authorList>
    </citation>
    <scope>NUCLEOTIDE SEQUENCE [LARGE SCALE GENOMIC DNA]</scope>
    <source>
        <strain evidence="2 3">LMG 21773</strain>
    </source>
</reference>
<sequence>MFMALWTLAADAPVNAEVAKALSGVFTTLATILGVAGGGVAIWNVIQAFMKYQDNDGQSARSNIVNAIGGVGIIILAPIVANVPNWLGLKG</sequence>
<keyword evidence="1" id="KW-1133">Transmembrane helix</keyword>
<keyword evidence="1" id="KW-0812">Transmembrane</keyword>
<gene>
    <name evidence="2" type="ORF">AEAE_1019</name>
</gene>
<feature type="transmembrane region" description="Helical" evidence="1">
    <location>
        <begin position="67"/>
        <end position="87"/>
    </location>
</feature>